<dbReference type="AlphaFoldDB" id="A0A6M7X2N9"/>
<accession>A0A6M7X2N9</accession>
<gene>
    <name evidence="1" type="ORF">EB235_33290</name>
</gene>
<evidence type="ECO:0000313" key="2">
    <source>
        <dbReference type="Proteomes" id="UP000503017"/>
    </source>
</evidence>
<protein>
    <submittedName>
        <fullName evidence="1">Uncharacterized protein</fullName>
    </submittedName>
</protein>
<dbReference type="Proteomes" id="UP000503017">
    <property type="component" value="Chromosome"/>
</dbReference>
<sequence>MAKLMRPVIGIVSNVNKNKGGQEVTFVRLPYLRQSKKLTHFRSSCPKFKADKASAALNRIAY</sequence>
<reference evidence="1 2" key="1">
    <citation type="submission" date="2018-10" db="EMBL/GenBank/DDBJ databases">
        <authorList>
            <person name="Perry B.J."/>
            <person name="Sullivan J.T."/>
            <person name="Murphy R.J.T."/>
            <person name="Ramsay J.P."/>
            <person name="Ronson C.W."/>
        </authorList>
    </citation>
    <scope>NUCLEOTIDE SEQUENCE [LARGE SCALE GENOMIC DNA]</scope>
    <source>
        <strain evidence="1 2">R88b</strain>
    </source>
</reference>
<evidence type="ECO:0000313" key="1">
    <source>
        <dbReference type="EMBL" id="QKD05741.1"/>
    </source>
</evidence>
<proteinExistence type="predicted"/>
<name>A0A6M7X2N9_RHILI</name>
<organism evidence="1 2">
    <name type="scientific">Mesorhizobium loti R88b</name>
    <dbReference type="NCBI Taxonomy" id="935548"/>
    <lineage>
        <taxon>Bacteria</taxon>
        <taxon>Pseudomonadati</taxon>
        <taxon>Pseudomonadota</taxon>
        <taxon>Alphaproteobacteria</taxon>
        <taxon>Hyphomicrobiales</taxon>
        <taxon>Phyllobacteriaceae</taxon>
        <taxon>Mesorhizobium</taxon>
    </lineage>
</organism>
<dbReference type="EMBL" id="CP033367">
    <property type="protein sequence ID" value="QKD05741.1"/>
    <property type="molecule type" value="Genomic_DNA"/>
</dbReference>